<dbReference type="EMBL" id="RWGY01000026">
    <property type="protein sequence ID" value="TVU22198.1"/>
    <property type="molecule type" value="Genomic_DNA"/>
</dbReference>
<protein>
    <submittedName>
        <fullName evidence="1">Uncharacterized protein</fullName>
    </submittedName>
</protein>
<gene>
    <name evidence="1" type="ORF">EJB05_31880</name>
</gene>
<dbReference type="AlphaFoldDB" id="A0A5J9UGB8"/>
<evidence type="ECO:0000313" key="1">
    <source>
        <dbReference type="EMBL" id="TVU22198.1"/>
    </source>
</evidence>
<dbReference type="Gramene" id="TVU22198">
    <property type="protein sequence ID" value="TVU22198"/>
    <property type="gene ID" value="EJB05_31880"/>
</dbReference>
<evidence type="ECO:0000313" key="2">
    <source>
        <dbReference type="Proteomes" id="UP000324897"/>
    </source>
</evidence>
<dbReference type="Proteomes" id="UP000324897">
    <property type="component" value="Unassembled WGS sequence"/>
</dbReference>
<comment type="caution">
    <text evidence="1">The sequence shown here is derived from an EMBL/GenBank/DDBJ whole genome shotgun (WGS) entry which is preliminary data.</text>
</comment>
<accession>A0A5J9UGB8</accession>
<organism evidence="1 2">
    <name type="scientific">Eragrostis curvula</name>
    <name type="common">weeping love grass</name>
    <dbReference type="NCBI Taxonomy" id="38414"/>
    <lineage>
        <taxon>Eukaryota</taxon>
        <taxon>Viridiplantae</taxon>
        <taxon>Streptophyta</taxon>
        <taxon>Embryophyta</taxon>
        <taxon>Tracheophyta</taxon>
        <taxon>Spermatophyta</taxon>
        <taxon>Magnoliopsida</taxon>
        <taxon>Liliopsida</taxon>
        <taxon>Poales</taxon>
        <taxon>Poaceae</taxon>
        <taxon>PACMAD clade</taxon>
        <taxon>Chloridoideae</taxon>
        <taxon>Eragrostideae</taxon>
        <taxon>Eragrostidinae</taxon>
        <taxon>Eragrostis</taxon>
    </lineage>
</organism>
<name>A0A5J9UGB8_9POAL</name>
<reference evidence="1 2" key="1">
    <citation type="journal article" date="2019" name="Sci. Rep.">
        <title>A high-quality genome of Eragrostis curvula grass provides insights into Poaceae evolution and supports new strategies to enhance forage quality.</title>
        <authorList>
            <person name="Carballo J."/>
            <person name="Santos B.A.C.M."/>
            <person name="Zappacosta D."/>
            <person name="Garbus I."/>
            <person name="Selva J.P."/>
            <person name="Gallo C.A."/>
            <person name="Diaz A."/>
            <person name="Albertini E."/>
            <person name="Caccamo M."/>
            <person name="Echenique V."/>
        </authorList>
    </citation>
    <scope>NUCLEOTIDE SEQUENCE [LARGE SCALE GENOMIC DNA]</scope>
    <source>
        <strain evidence="2">cv. Victoria</strain>
        <tissue evidence="1">Leaf</tissue>
    </source>
</reference>
<keyword evidence="2" id="KW-1185">Reference proteome</keyword>
<sequence>MADRRPPPPAALLPGEINKMSCSTASGAALRSRLLLGTDEEHDNSIPGAPHDVGWLERRNGNLMSGPCLLHRCDEQVLKKSSSSRDVAE</sequence>
<proteinExistence type="predicted"/>